<sequence length="260" mass="29067">MKLIKADFCPADFRWKDKEADNPFPPAVAEIKGKAYRLSGFGRDAEQFFHAGALSLNEAFNLSLSIHGEPDLIDTGRMIILAESFGGSKEVKALSSRVKGAKNAESLKTLCRAPEAFLEYIRSKEPSMKTVGMYASLPESHRQFLHSYACSQPSVSAFRNAAETLTDYADREIDPSDMSLVKKLETERISRRTDFGAEFRELASELCAGVSSVSGFETPEITVSFTASSAEEYMEKCEKLFENRVKVFGLFRFLKENDIY</sequence>
<keyword evidence="2" id="KW-1185">Reference proteome</keyword>
<protein>
    <submittedName>
        <fullName evidence="1">Uncharacterized protein</fullName>
    </submittedName>
</protein>
<gene>
    <name evidence="1" type="ORF">EP073_12260</name>
</gene>
<dbReference type="Proteomes" id="UP000287502">
    <property type="component" value="Chromosome"/>
</dbReference>
<organism evidence="1 2">
    <name type="scientific">Geovibrio thiophilus</name>
    <dbReference type="NCBI Taxonomy" id="139438"/>
    <lineage>
        <taxon>Bacteria</taxon>
        <taxon>Pseudomonadati</taxon>
        <taxon>Deferribacterota</taxon>
        <taxon>Deferribacteres</taxon>
        <taxon>Deferribacterales</taxon>
        <taxon>Geovibrionaceae</taxon>
        <taxon>Geovibrio</taxon>
    </lineage>
</organism>
<proteinExistence type="predicted"/>
<evidence type="ECO:0000313" key="1">
    <source>
        <dbReference type="EMBL" id="QAR34149.1"/>
    </source>
</evidence>
<dbReference type="EMBL" id="CP035108">
    <property type="protein sequence ID" value="QAR34149.1"/>
    <property type="molecule type" value="Genomic_DNA"/>
</dbReference>
<reference evidence="1 2" key="1">
    <citation type="submission" date="2019-01" db="EMBL/GenBank/DDBJ databases">
        <title>Geovibrio thiophilus DSM 11263, complete genome.</title>
        <authorList>
            <person name="Spring S."/>
            <person name="Bunk B."/>
            <person name="Sproer C."/>
        </authorList>
    </citation>
    <scope>NUCLEOTIDE SEQUENCE [LARGE SCALE GENOMIC DNA]</scope>
    <source>
        <strain evidence="1 2">DSM 11263</strain>
    </source>
</reference>
<evidence type="ECO:0000313" key="2">
    <source>
        <dbReference type="Proteomes" id="UP000287502"/>
    </source>
</evidence>
<accession>A0A3R6AZJ2</accession>
<dbReference type="RefSeq" id="WP_128467454.1">
    <property type="nucleotide sequence ID" value="NZ_CP035108.1"/>
</dbReference>
<name>A0A3R6AZJ2_9BACT</name>
<dbReference type="KEGG" id="gtl:EP073_12260"/>
<dbReference type="AlphaFoldDB" id="A0A3R6AZJ2"/>